<dbReference type="PANTHER" id="PTHR43248:SF29">
    <property type="entry name" value="TRIPEPTIDYL AMINOPEPTIDASE"/>
    <property type="match status" value="1"/>
</dbReference>
<dbReference type="AlphaFoldDB" id="A0A1H1UD19"/>
<keyword evidence="3 7" id="KW-0378">Hydrolase</keyword>
<reference evidence="8" key="1">
    <citation type="submission" date="2016-10" db="EMBL/GenBank/DDBJ databases">
        <authorList>
            <person name="Varghese N."/>
            <person name="Submissions S."/>
        </authorList>
    </citation>
    <scope>NUCLEOTIDE SEQUENCE [LARGE SCALE GENOMIC DNA]</scope>
    <source>
        <strain evidence="8">DSM 22127</strain>
    </source>
</reference>
<evidence type="ECO:0000256" key="5">
    <source>
        <dbReference type="SAM" id="Phobius"/>
    </source>
</evidence>
<evidence type="ECO:0000313" key="8">
    <source>
        <dbReference type="Proteomes" id="UP000198859"/>
    </source>
</evidence>
<dbReference type="STRING" id="642780.SAMN04488570_2474"/>
<dbReference type="InterPro" id="IPR051601">
    <property type="entry name" value="Serine_prot/Carboxylest_S33"/>
</dbReference>
<evidence type="ECO:0000256" key="2">
    <source>
        <dbReference type="ARBA" id="ARBA00022729"/>
    </source>
</evidence>
<keyword evidence="5" id="KW-0812">Transmembrane</keyword>
<feature type="domain" description="Peptidase S33 tripeptidyl aminopeptidase-like C-terminal" evidence="6">
    <location>
        <begin position="441"/>
        <end position="542"/>
    </location>
</feature>
<gene>
    <name evidence="7" type="ORF">SAMN04488570_2474</name>
</gene>
<keyword evidence="5" id="KW-0472">Membrane</keyword>
<dbReference type="PANTHER" id="PTHR43248">
    <property type="entry name" value="2-SUCCINYL-6-HYDROXY-2,4-CYCLOHEXADIENE-1-CARBOXYLATE SYNTHASE"/>
    <property type="match status" value="1"/>
</dbReference>
<dbReference type="Gene3D" id="3.40.50.1820">
    <property type="entry name" value="alpha/beta hydrolase"/>
    <property type="match status" value="1"/>
</dbReference>
<name>A0A1H1UD19_9ACTN</name>
<accession>A0A1H1UD19</accession>
<evidence type="ECO:0000256" key="3">
    <source>
        <dbReference type="ARBA" id="ARBA00022801"/>
    </source>
</evidence>
<organism evidence="7 8">
    <name type="scientific">Nocardioides scoriae</name>
    <dbReference type="NCBI Taxonomy" id="642780"/>
    <lineage>
        <taxon>Bacteria</taxon>
        <taxon>Bacillati</taxon>
        <taxon>Actinomycetota</taxon>
        <taxon>Actinomycetes</taxon>
        <taxon>Propionibacteriales</taxon>
        <taxon>Nocardioidaceae</taxon>
        <taxon>Nocardioides</taxon>
    </lineage>
</organism>
<keyword evidence="5" id="KW-1133">Transmembrane helix</keyword>
<dbReference type="Pfam" id="PF08386">
    <property type="entry name" value="Abhydrolase_4"/>
    <property type="match status" value="1"/>
</dbReference>
<dbReference type="EMBL" id="LT629757">
    <property type="protein sequence ID" value="SDS69799.1"/>
    <property type="molecule type" value="Genomic_DNA"/>
</dbReference>
<evidence type="ECO:0000256" key="4">
    <source>
        <dbReference type="SAM" id="MobiDB-lite"/>
    </source>
</evidence>
<dbReference type="SUPFAM" id="SSF53474">
    <property type="entry name" value="alpha/beta-Hydrolases"/>
    <property type="match status" value="1"/>
</dbReference>
<dbReference type="GO" id="GO:0016787">
    <property type="term" value="F:hydrolase activity"/>
    <property type="evidence" value="ECO:0007669"/>
    <property type="project" value="UniProtKB-KW"/>
</dbReference>
<keyword evidence="8" id="KW-1185">Reference proteome</keyword>
<evidence type="ECO:0000313" key="7">
    <source>
        <dbReference type="EMBL" id="SDS69799.1"/>
    </source>
</evidence>
<feature type="compositionally biased region" description="Low complexity" evidence="4">
    <location>
        <begin position="68"/>
        <end position="80"/>
    </location>
</feature>
<evidence type="ECO:0000259" key="6">
    <source>
        <dbReference type="Pfam" id="PF08386"/>
    </source>
</evidence>
<feature type="region of interest" description="Disordered" evidence="4">
    <location>
        <begin position="52"/>
        <end position="81"/>
    </location>
</feature>
<dbReference type="OrthoDB" id="3930934at2"/>
<sequence length="542" mass="57065">MSYPAGPPAPPSPPRAGRSTRAIALTVVLALVAGFALVAVAGLVTYRLAGGGDEGDTSASPPVPVSPSPSETGPSPSVPSGLERFYDQQLDWTDCGSNQCTTMTVPLDYAAPSGRTIQISVLRSPATDQDRRVGQLVVNPGGPGGSGVEYAASGDLTWGRTLTRYFDIVGFDPRGVGRSTPLECSTTAQTDEFLAADPSPDDAAEVRRLDQLTRAFGEGCLQRSGDLARHVSTIEVAKDMDVLRAALGERKLDYFGASYGTTIGATYAELFPDRLRRMVLDGAVDPGISDAQAGLDQAGGFQTALSAYLQDCVDRGDCPLGDSVDEGNRNVRAFLDRVDADPLPTGTDRPLTEGLAVYGLFLPLYVKDYWPLLTDALRQAIDGGDGSGLLRLSDEYVQRRNGAYEGNQTEALYAVNCLDATDSTPASEVPGQVGAFEKVAPAFARVFAWGLTTCGSWPIEATEKPLTIDGAGAPPIVVVGTTRDPATPYKWAQGLAEELRSGVLVSRDGDGHTGFRQGNECVDTAIESYLVAGTVPRDGLSC</sequence>
<dbReference type="InterPro" id="IPR013595">
    <property type="entry name" value="Pept_S33_TAP-like_C"/>
</dbReference>
<keyword evidence="2" id="KW-0732">Signal</keyword>
<dbReference type="InterPro" id="IPR029058">
    <property type="entry name" value="AB_hydrolase_fold"/>
</dbReference>
<comment type="similarity">
    <text evidence="1">Belongs to the peptidase S33 family.</text>
</comment>
<proteinExistence type="inferred from homology"/>
<feature type="transmembrane region" description="Helical" evidence="5">
    <location>
        <begin position="22"/>
        <end position="44"/>
    </location>
</feature>
<dbReference type="Proteomes" id="UP000198859">
    <property type="component" value="Chromosome I"/>
</dbReference>
<evidence type="ECO:0000256" key="1">
    <source>
        <dbReference type="ARBA" id="ARBA00010088"/>
    </source>
</evidence>
<protein>
    <submittedName>
        <fullName evidence="7">Alpha/beta hydrolase fold</fullName>
    </submittedName>
</protein>
<dbReference type="RefSeq" id="WP_091730099.1">
    <property type="nucleotide sequence ID" value="NZ_LT629757.1"/>
</dbReference>